<dbReference type="InterPro" id="IPR043131">
    <property type="entry name" value="BCAT-like_N"/>
</dbReference>
<reference evidence="12" key="1">
    <citation type="submission" date="2023-07" db="EMBL/GenBank/DDBJ databases">
        <title>Chromosome-level genome assembly of Artemia franciscana.</title>
        <authorList>
            <person name="Jo E."/>
        </authorList>
    </citation>
    <scope>NUCLEOTIDE SEQUENCE</scope>
    <source>
        <tissue evidence="12">Whole body</tissue>
    </source>
</reference>
<dbReference type="PANTHER" id="PTHR11825">
    <property type="entry name" value="SUBGROUP IIII AMINOTRANSFERASE"/>
    <property type="match status" value="1"/>
</dbReference>
<dbReference type="Gene3D" id="3.20.10.10">
    <property type="entry name" value="D-amino Acid Aminotransferase, subunit A, domain 2"/>
    <property type="match status" value="1"/>
</dbReference>
<dbReference type="InterPro" id="IPR033939">
    <property type="entry name" value="BCAT_family"/>
</dbReference>
<evidence type="ECO:0000256" key="3">
    <source>
        <dbReference type="ARBA" id="ARBA00022576"/>
    </source>
</evidence>
<evidence type="ECO:0000256" key="4">
    <source>
        <dbReference type="ARBA" id="ARBA00022605"/>
    </source>
</evidence>
<protein>
    <recommendedName>
        <fullName evidence="11">Branched-chain-amino-acid aminotransferase</fullName>
        <ecNumber evidence="11">2.6.1.42</ecNumber>
    </recommendedName>
</protein>
<evidence type="ECO:0000256" key="7">
    <source>
        <dbReference type="ARBA" id="ARBA00023304"/>
    </source>
</evidence>
<organism evidence="12 13">
    <name type="scientific">Artemia franciscana</name>
    <name type="common">Brine shrimp</name>
    <name type="synonym">Artemia sanfranciscana</name>
    <dbReference type="NCBI Taxonomy" id="6661"/>
    <lineage>
        <taxon>Eukaryota</taxon>
        <taxon>Metazoa</taxon>
        <taxon>Ecdysozoa</taxon>
        <taxon>Arthropoda</taxon>
        <taxon>Crustacea</taxon>
        <taxon>Branchiopoda</taxon>
        <taxon>Anostraca</taxon>
        <taxon>Artemiidae</taxon>
        <taxon>Artemia</taxon>
    </lineage>
</organism>
<comment type="catalytic activity">
    <reaction evidence="11">
        <text>L-isoleucine + 2-oxoglutarate = (S)-3-methyl-2-oxopentanoate + L-glutamate</text>
        <dbReference type="Rhea" id="RHEA:24801"/>
        <dbReference type="ChEBI" id="CHEBI:16810"/>
        <dbReference type="ChEBI" id="CHEBI:29985"/>
        <dbReference type="ChEBI" id="CHEBI:35146"/>
        <dbReference type="ChEBI" id="CHEBI:58045"/>
        <dbReference type="EC" id="2.6.1.42"/>
    </reaction>
</comment>
<dbReference type="Proteomes" id="UP001187531">
    <property type="component" value="Unassembled WGS sequence"/>
</dbReference>
<dbReference type="AlphaFoldDB" id="A0AA88L8X0"/>
<name>A0AA88L8X0_ARTSF</name>
<dbReference type="NCBIfam" id="TIGR01123">
    <property type="entry name" value="ilvE_II"/>
    <property type="match status" value="1"/>
</dbReference>
<dbReference type="EMBL" id="JAVRJZ010000015">
    <property type="protein sequence ID" value="KAK2712545.1"/>
    <property type="molecule type" value="Genomic_DNA"/>
</dbReference>
<dbReference type="GO" id="GO:0009099">
    <property type="term" value="P:L-valine biosynthetic process"/>
    <property type="evidence" value="ECO:0007669"/>
    <property type="project" value="TreeGrafter"/>
</dbReference>
<keyword evidence="3 11" id="KW-0032">Aminotransferase</keyword>
<dbReference type="FunFam" id="3.30.470.10:FF:000002">
    <property type="entry name" value="Branched-chain-amino-acid aminotransferase"/>
    <property type="match status" value="1"/>
</dbReference>
<evidence type="ECO:0000256" key="1">
    <source>
        <dbReference type="ARBA" id="ARBA00001933"/>
    </source>
</evidence>
<dbReference type="PROSITE" id="PS00770">
    <property type="entry name" value="AA_TRANSFER_CLASS_4"/>
    <property type="match status" value="1"/>
</dbReference>
<evidence type="ECO:0000256" key="2">
    <source>
        <dbReference type="ARBA" id="ARBA00009320"/>
    </source>
</evidence>
<dbReference type="InterPro" id="IPR018300">
    <property type="entry name" value="Aminotrans_IV_CS"/>
</dbReference>
<comment type="catalytic activity">
    <reaction evidence="11">
        <text>L-leucine + 2-oxoglutarate = 4-methyl-2-oxopentanoate + L-glutamate</text>
        <dbReference type="Rhea" id="RHEA:18321"/>
        <dbReference type="ChEBI" id="CHEBI:16810"/>
        <dbReference type="ChEBI" id="CHEBI:17865"/>
        <dbReference type="ChEBI" id="CHEBI:29985"/>
        <dbReference type="ChEBI" id="CHEBI:57427"/>
        <dbReference type="EC" id="2.6.1.42"/>
    </reaction>
</comment>
<sequence length="395" mass="44202">MARVTSKKVGDLFVLLKSIKNHGFATLRSVSSFKFSDLEVKHQDLSKLQQKPDASKLVFGKYFTDHMMEVNWDSTTGWGKPVISPLHNLQIHPGAKVLHYAVELFEGMKAFRGVDGNIRLFRPDCNMERMIRTAERSSLPTFHGNELIECIKRLVTMDKEWVPHSEASSLYIRPTFIGTEPALGVVSPSSALLFVVLCPVGPYFASGQKPVSLLADPSYVRAWPGGCGAMKMGSNYAPTIRIQKVAEQSGHQQVLWLYGDDHQLTEAGTMNIFVFLKNKNGEKELVTPPLNGLILPGVTRRSLLELAREWNEFKVSERDITMAEVKEALDEDRLLEIFGAGTACVVCPVSSISYEGKRLSIPTMEHASPLNTRFLKTINDIQYGRVDHPWAVRID</sequence>
<evidence type="ECO:0000313" key="13">
    <source>
        <dbReference type="Proteomes" id="UP001187531"/>
    </source>
</evidence>
<keyword evidence="6 10" id="KW-0663">Pyridoxal phosphate</keyword>
<gene>
    <name evidence="12" type="ORF">QYM36_011284</name>
</gene>
<dbReference type="Pfam" id="PF01063">
    <property type="entry name" value="Aminotran_4"/>
    <property type="match status" value="1"/>
</dbReference>
<dbReference type="NCBIfam" id="NF009897">
    <property type="entry name" value="PRK13357.1"/>
    <property type="match status" value="1"/>
</dbReference>
<evidence type="ECO:0000256" key="8">
    <source>
        <dbReference type="PIRSR" id="PIRSR006468-1"/>
    </source>
</evidence>
<feature type="modified residue" description="N6-(pyridoxal phosphate)lysine" evidence="8">
    <location>
        <position position="231"/>
    </location>
</feature>
<dbReference type="EMBL" id="JAVRJZ010000015">
    <property type="protein sequence ID" value="KAK2712543.1"/>
    <property type="molecule type" value="Genomic_DNA"/>
</dbReference>
<dbReference type="FunFam" id="3.20.10.10:FF:000004">
    <property type="entry name" value="Branched-chain-amino-acid aminotransferase"/>
    <property type="match status" value="1"/>
</dbReference>
<evidence type="ECO:0000256" key="11">
    <source>
        <dbReference type="RuleBase" id="RU004517"/>
    </source>
</evidence>
<dbReference type="CDD" id="cd01557">
    <property type="entry name" value="BCAT_beta_family"/>
    <property type="match status" value="1"/>
</dbReference>
<dbReference type="InterPro" id="IPR036038">
    <property type="entry name" value="Aminotransferase-like"/>
</dbReference>
<keyword evidence="5 11" id="KW-0808">Transferase</keyword>
<dbReference type="InterPro" id="IPR043132">
    <property type="entry name" value="BCAT-like_C"/>
</dbReference>
<keyword evidence="13" id="KW-1185">Reference proteome</keyword>
<dbReference type="GO" id="GO:0004084">
    <property type="term" value="F:branched-chain-amino-acid transaminase activity"/>
    <property type="evidence" value="ECO:0007669"/>
    <property type="project" value="UniProtKB-EC"/>
</dbReference>
<evidence type="ECO:0000256" key="9">
    <source>
        <dbReference type="RuleBase" id="RU004106"/>
    </source>
</evidence>
<evidence type="ECO:0000256" key="6">
    <source>
        <dbReference type="ARBA" id="ARBA00022898"/>
    </source>
</evidence>
<dbReference type="SUPFAM" id="SSF56752">
    <property type="entry name" value="D-aminoacid aminotransferase-like PLP-dependent enzymes"/>
    <property type="match status" value="1"/>
</dbReference>
<dbReference type="EC" id="2.6.1.42" evidence="11"/>
<evidence type="ECO:0000256" key="5">
    <source>
        <dbReference type="ARBA" id="ARBA00022679"/>
    </source>
</evidence>
<comment type="catalytic activity">
    <reaction evidence="11">
        <text>L-valine + 2-oxoglutarate = 3-methyl-2-oxobutanoate + L-glutamate</text>
        <dbReference type="Rhea" id="RHEA:24813"/>
        <dbReference type="ChEBI" id="CHEBI:11851"/>
        <dbReference type="ChEBI" id="CHEBI:16810"/>
        <dbReference type="ChEBI" id="CHEBI:29985"/>
        <dbReference type="ChEBI" id="CHEBI:57762"/>
        <dbReference type="EC" id="2.6.1.42"/>
    </reaction>
</comment>
<evidence type="ECO:0000313" key="12">
    <source>
        <dbReference type="EMBL" id="KAK2712545.1"/>
    </source>
</evidence>
<accession>A0AA88L8X0</accession>
<keyword evidence="7 11" id="KW-0100">Branched-chain amino acid biosynthesis</keyword>
<dbReference type="EMBL" id="JAVRJZ010000015">
    <property type="protein sequence ID" value="KAK2712544.1"/>
    <property type="molecule type" value="Genomic_DNA"/>
</dbReference>
<dbReference type="GO" id="GO:0009098">
    <property type="term" value="P:L-leucine biosynthetic process"/>
    <property type="evidence" value="ECO:0007669"/>
    <property type="project" value="TreeGrafter"/>
</dbReference>
<dbReference type="Gene3D" id="3.30.470.10">
    <property type="match status" value="1"/>
</dbReference>
<keyword evidence="4 11" id="KW-0028">Amino-acid biosynthesis</keyword>
<proteinExistence type="inferred from homology"/>
<evidence type="ECO:0000256" key="10">
    <source>
        <dbReference type="RuleBase" id="RU004516"/>
    </source>
</evidence>
<dbReference type="InterPro" id="IPR001544">
    <property type="entry name" value="Aminotrans_IV"/>
</dbReference>
<comment type="caution">
    <text evidence="12">The sequence shown here is derived from an EMBL/GenBank/DDBJ whole genome shotgun (WGS) entry which is preliminary data.</text>
</comment>
<dbReference type="GO" id="GO:0005739">
    <property type="term" value="C:mitochondrion"/>
    <property type="evidence" value="ECO:0007669"/>
    <property type="project" value="TreeGrafter"/>
</dbReference>
<comment type="similarity">
    <text evidence="2 9">Belongs to the class-IV pyridoxal-phosphate-dependent aminotransferase family.</text>
</comment>
<dbReference type="PIRSF" id="PIRSF006468">
    <property type="entry name" value="BCAT1"/>
    <property type="match status" value="1"/>
</dbReference>
<dbReference type="InterPro" id="IPR005786">
    <property type="entry name" value="B_amino_transII"/>
</dbReference>
<dbReference type="PANTHER" id="PTHR11825:SF44">
    <property type="entry name" value="BRANCHED-CHAIN-AMINO-ACID AMINOTRANSFERASE"/>
    <property type="match status" value="1"/>
</dbReference>
<comment type="cofactor">
    <cofactor evidence="1 10">
        <name>pyridoxal 5'-phosphate</name>
        <dbReference type="ChEBI" id="CHEBI:597326"/>
    </cofactor>
</comment>